<accession>A0ABQ5N4L6</accession>
<comment type="caution">
    <text evidence="2">The sequence shown here is derived from an EMBL/GenBank/DDBJ whole genome shotgun (WGS) entry which is preliminary data.</text>
</comment>
<keyword evidence="1" id="KW-0175">Coiled coil</keyword>
<feature type="coiled-coil region" evidence="1">
    <location>
        <begin position="91"/>
        <end position="157"/>
    </location>
</feature>
<feature type="coiled-coil region" evidence="1">
    <location>
        <begin position="2"/>
        <end position="60"/>
    </location>
</feature>
<evidence type="ECO:0000256" key="1">
    <source>
        <dbReference type="SAM" id="Coils"/>
    </source>
</evidence>
<dbReference type="Proteomes" id="UP001208567">
    <property type="component" value="Unassembled WGS sequence"/>
</dbReference>
<organism evidence="2 3">
    <name type="scientific">Clostridium omnivorum</name>
    <dbReference type="NCBI Taxonomy" id="1604902"/>
    <lineage>
        <taxon>Bacteria</taxon>
        <taxon>Bacillati</taxon>
        <taxon>Bacillota</taxon>
        <taxon>Clostridia</taxon>
        <taxon>Eubacteriales</taxon>
        <taxon>Clostridiaceae</taxon>
        <taxon>Clostridium</taxon>
    </lineage>
</organism>
<dbReference type="RefSeq" id="WP_264849375.1">
    <property type="nucleotide sequence ID" value="NZ_BRXR01000001.1"/>
</dbReference>
<sequence length="314" mass="35920">MYEKINSEILEAKEQLRKKERIDGLLQHAIEQLDSEKHREAELKEILDKEEMDVKKLEHLSVKGLILEVLGSKEERLDKEKREFMAAKLKYDECCNSIKLMEAEMKDYKAQLREVSNAEIDYEALIEKKQKLILESKDKYSNEILSLMEEAADLNSDITEIIEAINAGSTVLGSLESAKDSLSEAEGWGTLDIFGGGFISSSAKHSNIDEAVEYINAAMSNLNRFKRELKDVNLDINITIDIDSFDRFADLFFDNIFTDMSVQDKIESSLENVASSIDRVKEVMEKLRGDCDAKEIQLKNLKHKIKDIIEQARD</sequence>
<name>A0ABQ5N4L6_9CLOT</name>
<protein>
    <submittedName>
        <fullName evidence="2">Uncharacterized protein</fullName>
    </submittedName>
</protein>
<keyword evidence="3" id="KW-1185">Reference proteome</keyword>
<evidence type="ECO:0000313" key="3">
    <source>
        <dbReference type="Proteomes" id="UP001208567"/>
    </source>
</evidence>
<dbReference type="EMBL" id="BRXR01000001">
    <property type="protein sequence ID" value="GLC30110.1"/>
    <property type="molecule type" value="Genomic_DNA"/>
</dbReference>
<gene>
    <name evidence="2" type="ORF">bsdE14_15200</name>
</gene>
<proteinExistence type="predicted"/>
<evidence type="ECO:0000313" key="2">
    <source>
        <dbReference type="EMBL" id="GLC30110.1"/>
    </source>
</evidence>
<reference evidence="2 3" key="1">
    <citation type="journal article" date="2024" name="Int. J. Syst. Evol. Microbiol.">
        <title>Clostridium omnivorum sp. nov., isolated from anoxic soil under the treatment of reductive soil disinfestation.</title>
        <authorList>
            <person name="Ueki A."/>
            <person name="Tonouchi A."/>
            <person name="Kaku N."/>
            <person name="Honma S."/>
            <person name="Ueki K."/>
        </authorList>
    </citation>
    <scope>NUCLEOTIDE SEQUENCE [LARGE SCALE GENOMIC DNA]</scope>
    <source>
        <strain evidence="2 3">E14</strain>
    </source>
</reference>
<feature type="coiled-coil region" evidence="1">
    <location>
        <begin position="270"/>
        <end position="311"/>
    </location>
</feature>